<dbReference type="AlphaFoldDB" id="A0A210PHH9"/>
<dbReference type="Proteomes" id="UP000242188">
    <property type="component" value="Unassembled WGS sequence"/>
</dbReference>
<keyword evidence="1" id="KW-0812">Transmembrane</keyword>
<evidence type="ECO:0000256" key="1">
    <source>
        <dbReference type="SAM" id="Phobius"/>
    </source>
</evidence>
<keyword evidence="1" id="KW-0472">Membrane</keyword>
<sequence length="438" mass="51424">MNEIERKVLQRNHCNIVEVIEPLELRPFLYSKGVLPNPTFLGDDRVRTRRAEKFIEYIVENCSFSLFLDSLSKDSAYDFLAQKLQLELDDISKDDTESRYVPYEIKESLFTPERAKAIWFRHELKRYSMTGNNEAFLQRSKTITDRWNAIPKEKIFLENNQELADMYFMVLDATMERRRIVYDTTLYNDDELFGKMQEMSLYTSSATLPTAMRLARYGSALLMAGRPVEEALSYVEEAKQRLQTLPACRESGVILYIEYNMLISERYEKDPTVKMKNLLLKIGSESIDHFCREQETVGKDFRRMVLIKQALLLLGIGLFLNDVDNVFVTDEDKKQAETILQEIRKEENWKRMEHRWHVAYYVANSKLLRLEGQSEKALDEMQKASKYAIDGTFKKELGNIKKSVVFQSGKREWNFKNALLLFSFIILLIAVVYQIVFH</sequence>
<keyword evidence="3" id="KW-1185">Reference proteome</keyword>
<protein>
    <submittedName>
        <fullName evidence="2">Uncharacterized protein</fullName>
    </submittedName>
</protein>
<dbReference type="InterPro" id="IPR011029">
    <property type="entry name" value="DEATH-like_dom_sf"/>
</dbReference>
<dbReference type="CDD" id="cd01671">
    <property type="entry name" value="CARD"/>
    <property type="match status" value="1"/>
</dbReference>
<feature type="transmembrane region" description="Helical" evidence="1">
    <location>
        <begin position="418"/>
        <end position="436"/>
    </location>
</feature>
<keyword evidence="1" id="KW-1133">Transmembrane helix</keyword>
<evidence type="ECO:0000313" key="2">
    <source>
        <dbReference type="EMBL" id="OWF35932.1"/>
    </source>
</evidence>
<organism evidence="2 3">
    <name type="scientific">Mizuhopecten yessoensis</name>
    <name type="common">Japanese scallop</name>
    <name type="synonym">Patinopecten yessoensis</name>
    <dbReference type="NCBI Taxonomy" id="6573"/>
    <lineage>
        <taxon>Eukaryota</taxon>
        <taxon>Metazoa</taxon>
        <taxon>Spiralia</taxon>
        <taxon>Lophotrochozoa</taxon>
        <taxon>Mollusca</taxon>
        <taxon>Bivalvia</taxon>
        <taxon>Autobranchia</taxon>
        <taxon>Pteriomorphia</taxon>
        <taxon>Pectinida</taxon>
        <taxon>Pectinoidea</taxon>
        <taxon>Pectinidae</taxon>
        <taxon>Mizuhopecten</taxon>
    </lineage>
</organism>
<dbReference type="SUPFAM" id="SSF47986">
    <property type="entry name" value="DEATH domain"/>
    <property type="match status" value="1"/>
</dbReference>
<proteinExistence type="predicted"/>
<gene>
    <name evidence="2" type="ORF">KP79_PYT12198</name>
</gene>
<comment type="caution">
    <text evidence="2">The sequence shown here is derived from an EMBL/GenBank/DDBJ whole genome shotgun (WGS) entry which is preliminary data.</text>
</comment>
<reference evidence="2 3" key="1">
    <citation type="journal article" date="2017" name="Nat. Ecol. Evol.">
        <title>Scallop genome provides insights into evolution of bilaterian karyotype and development.</title>
        <authorList>
            <person name="Wang S."/>
            <person name="Zhang J."/>
            <person name="Jiao W."/>
            <person name="Li J."/>
            <person name="Xun X."/>
            <person name="Sun Y."/>
            <person name="Guo X."/>
            <person name="Huan P."/>
            <person name="Dong B."/>
            <person name="Zhang L."/>
            <person name="Hu X."/>
            <person name="Sun X."/>
            <person name="Wang J."/>
            <person name="Zhao C."/>
            <person name="Wang Y."/>
            <person name="Wang D."/>
            <person name="Huang X."/>
            <person name="Wang R."/>
            <person name="Lv J."/>
            <person name="Li Y."/>
            <person name="Zhang Z."/>
            <person name="Liu B."/>
            <person name="Lu W."/>
            <person name="Hui Y."/>
            <person name="Liang J."/>
            <person name="Zhou Z."/>
            <person name="Hou R."/>
            <person name="Li X."/>
            <person name="Liu Y."/>
            <person name="Li H."/>
            <person name="Ning X."/>
            <person name="Lin Y."/>
            <person name="Zhao L."/>
            <person name="Xing Q."/>
            <person name="Dou J."/>
            <person name="Li Y."/>
            <person name="Mao J."/>
            <person name="Guo H."/>
            <person name="Dou H."/>
            <person name="Li T."/>
            <person name="Mu C."/>
            <person name="Jiang W."/>
            <person name="Fu Q."/>
            <person name="Fu X."/>
            <person name="Miao Y."/>
            <person name="Liu J."/>
            <person name="Yu Q."/>
            <person name="Li R."/>
            <person name="Liao H."/>
            <person name="Li X."/>
            <person name="Kong Y."/>
            <person name="Jiang Z."/>
            <person name="Chourrout D."/>
            <person name="Li R."/>
            <person name="Bao Z."/>
        </authorList>
    </citation>
    <scope>NUCLEOTIDE SEQUENCE [LARGE SCALE GENOMIC DNA]</scope>
    <source>
        <strain evidence="2 3">PY_sf001</strain>
    </source>
</reference>
<dbReference type="OrthoDB" id="6099215at2759"/>
<accession>A0A210PHH9</accession>
<dbReference type="EMBL" id="NEDP02076695">
    <property type="protein sequence ID" value="OWF35932.1"/>
    <property type="molecule type" value="Genomic_DNA"/>
</dbReference>
<dbReference type="Gene3D" id="1.10.533.10">
    <property type="entry name" value="Death Domain, Fas"/>
    <property type="match status" value="1"/>
</dbReference>
<name>A0A210PHH9_MIZYE</name>
<evidence type="ECO:0000313" key="3">
    <source>
        <dbReference type="Proteomes" id="UP000242188"/>
    </source>
</evidence>